<dbReference type="InterPro" id="IPR000832">
    <property type="entry name" value="GPCR_2_secretin-like"/>
</dbReference>
<keyword evidence="4 9" id="KW-0732">Signal</keyword>
<dbReference type="GO" id="GO:0007166">
    <property type="term" value="P:cell surface receptor signaling pathway"/>
    <property type="evidence" value="ECO:0007669"/>
    <property type="project" value="InterPro"/>
</dbReference>
<dbReference type="InterPro" id="IPR052808">
    <property type="entry name" value="GPCR_Mth-like"/>
</dbReference>
<reference evidence="11" key="1">
    <citation type="submission" date="2020-11" db="EMBL/GenBank/DDBJ databases">
        <authorList>
            <person name="Tran Van P."/>
        </authorList>
    </citation>
    <scope>NUCLEOTIDE SEQUENCE</scope>
</reference>
<feature type="transmembrane region" description="Helical" evidence="8">
    <location>
        <begin position="779"/>
        <end position="806"/>
    </location>
</feature>
<dbReference type="AlphaFoldDB" id="A0A7R9BST6"/>
<comment type="subcellular location">
    <subcellularLocation>
        <location evidence="1">Membrane</location>
        <topology evidence="1">Multi-pass membrane protein</topology>
    </subcellularLocation>
</comment>
<protein>
    <recommendedName>
        <fullName evidence="10">G-protein coupled receptors family 2 profile 2 domain-containing protein</fullName>
    </recommendedName>
</protein>
<feature type="transmembrane region" description="Helical" evidence="8">
    <location>
        <begin position="733"/>
        <end position="753"/>
    </location>
</feature>
<dbReference type="SUPFAM" id="SSF63877">
    <property type="entry name" value="Methuselah ectodomain"/>
    <property type="match status" value="1"/>
</dbReference>
<dbReference type="OrthoDB" id="6134459at2759"/>
<organism evidence="11">
    <name type="scientific">Notodromas monacha</name>
    <dbReference type="NCBI Taxonomy" id="399045"/>
    <lineage>
        <taxon>Eukaryota</taxon>
        <taxon>Metazoa</taxon>
        <taxon>Ecdysozoa</taxon>
        <taxon>Arthropoda</taxon>
        <taxon>Crustacea</taxon>
        <taxon>Oligostraca</taxon>
        <taxon>Ostracoda</taxon>
        <taxon>Podocopa</taxon>
        <taxon>Podocopida</taxon>
        <taxon>Cypridocopina</taxon>
        <taxon>Cypridoidea</taxon>
        <taxon>Cyprididae</taxon>
        <taxon>Notodromas</taxon>
    </lineage>
</organism>
<sequence>MRPATRSLQVNFVAIATLCLKISVVLSQAFEVNSSKIVGETAIRTSSNASVDSIIEISNQTNTNASLTGDSPEVSRKEIRLDEEKQKFGNVSNLTDEIENASSNATLQHDSVNPPGLNSTAFLLEIPSAPRNESAANESITRAQVSISQNPVIDPVNALNRSEAMDVLSNSSGLNIKSWSNSSTLTGNHLKEEANVTGSEVLLEKLGIRKCCQFGEIASDANSTIVCSPKITGSASRQTTESWLGKLAEFDQYGNVLRSDPPGDFQVLHGIPECDGLQVIVNEGEGPKLEKLAVFTDGRLITSSDGQFFEPSSFCVDEFANSSRGAAVCASKAWLSPPMLTERKHGGRTMIPKCCPENQMFNSEMNCIPSGGNRLVFPVTNSKDGSDTGLKATIKPGAGEILAQTCPEIRPVFYGAKPFYVLEDSRLYFPHKPAVFSTDHYCLESVEQQQQEDAMGTLAIVCLSALGGRLDAYNAYCRDGTLCALKCCPEGQWLQIEEHEVGCAALPEGQAPWVPVFYNDQFKKVAVSEDKYKVVDVPQDCGKTMSLPLYPDSSHEEAVYLLKSGQIYSKSYAKYFSPPDYCMDHVIMTNTTTNEKVVTNVTLVCFPDESKLFEYKKIYTGCLVISSIFLLVTLGITLMLPDVNWLGTWTMLSYVVCMLAASIFLIVIFLERDLMDRGVCIGIAIAQHFTILSSFLWLNVMSFDVWYENFFWYLRRSMPMTRRKLLYRYLKRCAYSFGIPAVIVVVILILEYVPGLPDSFAKYPIDPEKRCWFRNNESIWLFMYGPICLILVANLVFFIFTMIFLLKHRHSTRMLNMSKKQMSMFRLFTRLFVVMGVGWLIEVVSWGFGPSDIWLVTDIVNALTGVLVFTVFICRPQTLRNLKKFAVERGWSQQFSIRHFRVPTRCRTFTLTTTSSWTSTKTGSTWLAGPASNQEESAAANIQNIRMVLVDASKEIINEFFTPEEDINGECYQQSIGFLS</sequence>
<dbReference type="Pfam" id="PF00002">
    <property type="entry name" value="7tm_2"/>
    <property type="match status" value="1"/>
</dbReference>
<proteinExistence type="inferred from homology"/>
<keyword evidence="12" id="KW-1185">Reference proteome</keyword>
<evidence type="ECO:0000313" key="12">
    <source>
        <dbReference type="Proteomes" id="UP000678499"/>
    </source>
</evidence>
<evidence type="ECO:0000256" key="5">
    <source>
        <dbReference type="ARBA" id="ARBA00022989"/>
    </source>
</evidence>
<dbReference type="CDD" id="cd15039">
    <property type="entry name" value="7tmB3_Methuselah-like"/>
    <property type="match status" value="1"/>
</dbReference>
<keyword evidence="6" id="KW-0807">Transducer</keyword>
<evidence type="ECO:0000259" key="10">
    <source>
        <dbReference type="PROSITE" id="PS50261"/>
    </source>
</evidence>
<dbReference type="Gene3D" id="2.170.180.11">
    <property type="entry name" value="Methuselah ectodomain, domain 2"/>
    <property type="match status" value="3"/>
</dbReference>
<dbReference type="Gene3D" id="1.20.1070.10">
    <property type="entry name" value="Rhodopsin 7-helix transmembrane proteins"/>
    <property type="match status" value="1"/>
</dbReference>
<dbReference type="PROSITE" id="PS50261">
    <property type="entry name" value="G_PROTEIN_RECEP_F2_4"/>
    <property type="match status" value="1"/>
</dbReference>
<accession>A0A7R9BST6</accession>
<feature type="transmembrane region" description="Helical" evidence="8">
    <location>
        <begin position="690"/>
        <end position="712"/>
    </location>
</feature>
<evidence type="ECO:0000256" key="8">
    <source>
        <dbReference type="SAM" id="Phobius"/>
    </source>
</evidence>
<comment type="similarity">
    <text evidence="2">Belongs to the G-protein coupled receptor 2 family. Mth subfamily.</text>
</comment>
<dbReference type="InterPro" id="IPR036272">
    <property type="entry name" value="Methuselah_N_sf"/>
</dbReference>
<feature type="transmembrane region" description="Helical" evidence="8">
    <location>
        <begin position="827"/>
        <end position="847"/>
    </location>
</feature>
<evidence type="ECO:0000256" key="3">
    <source>
        <dbReference type="ARBA" id="ARBA00022692"/>
    </source>
</evidence>
<dbReference type="EMBL" id="CAJPEX010002488">
    <property type="protein sequence ID" value="CAG0921080.1"/>
    <property type="molecule type" value="Genomic_DNA"/>
</dbReference>
<dbReference type="InterPro" id="IPR017981">
    <property type="entry name" value="GPCR_2-like_7TM"/>
</dbReference>
<name>A0A7R9BST6_9CRUS</name>
<keyword evidence="5 8" id="KW-1133">Transmembrane helix</keyword>
<evidence type="ECO:0000256" key="1">
    <source>
        <dbReference type="ARBA" id="ARBA00004141"/>
    </source>
</evidence>
<evidence type="ECO:0000256" key="6">
    <source>
        <dbReference type="ARBA" id="ARBA00023040"/>
    </source>
</evidence>
<keyword evidence="3 8" id="KW-0812">Transmembrane</keyword>
<dbReference type="InterPro" id="IPR023311">
    <property type="entry name" value="Methusela_ecto_dom_2"/>
</dbReference>
<keyword evidence="6" id="KW-0675">Receptor</keyword>
<feature type="chain" id="PRO_5036210243" description="G-protein coupled receptors family 2 profile 2 domain-containing protein" evidence="9">
    <location>
        <begin position="28"/>
        <end position="980"/>
    </location>
</feature>
<evidence type="ECO:0000313" key="11">
    <source>
        <dbReference type="EMBL" id="CAD7280928.1"/>
    </source>
</evidence>
<dbReference type="PANTHER" id="PTHR46953">
    <property type="entry name" value="G-PROTEIN COUPLED RECEPTOR MTH-LIKE 1-RELATED"/>
    <property type="match status" value="1"/>
</dbReference>
<evidence type="ECO:0000256" key="4">
    <source>
        <dbReference type="ARBA" id="ARBA00022729"/>
    </source>
</evidence>
<feature type="transmembrane region" description="Helical" evidence="8">
    <location>
        <begin position="652"/>
        <end position="670"/>
    </location>
</feature>
<evidence type="ECO:0000256" key="2">
    <source>
        <dbReference type="ARBA" id="ARBA00008979"/>
    </source>
</evidence>
<dbReference type="PANTHER" id="PTHR46953:SF1">
    <property type="entry name" value="G-PROTEIN COUPLED RECEPTOR MTH-LIKE 1-RELATED"/>
    <property type="match status" value="1"/>
</dbReference>
<feature type="transmembrane region" description="Helical" evidence="8">
    <location>
        <begin position="618"/>
        <end position="640"/>
    </location>
</feature>
<feature type="signal peptide" evidence="9">
    <location>
        <begin position="1"/>
        <end position="27"/>
    </location>
</feature>
<feature type="transmembrane region" description="Helical" evidence="8">
    <location>
        <begin position="853"/>
        <end position="874"/>
    </location>
</feature>
<dbReference type="EMBL" id="OA884525">
    <property type="protein sequence ID" value="CAD7280928.1"/>
    <property type="molecule type" value="Genomic_DNA"/>
</dbReference>
<dbReference type="GO" id="GO:0004930">
    <property type="term" value="F:G protein-coupled receptor activity"/>
    <property type="evidence" value="ECO:0007669"/>
    <property type="project" value="UniProtKB-KW"/>
</dbReference>
<feature type="domain" description="G-protein coupled receptors family 2 profile 2" evidence="10">
    <location>
        <begin position="615"/>
        <end position="876"/>
    </location>
</feature>
<dbReference type="GO" id="GO:0016020">
    <property type="term" value="C:membrane"/>
    <property type="evidence" value="ECO:0007669"/>
    <property type="project" value="UniProtKB-SubCell"/>
</dbReference>
<evidence type="ECO:0000256" key="7">
    <source>
        <dbReference type="ARBA" id="ARBA00023136"/>
    </source>
</evidence>
<evidence type="ECO:0000256" key="9">
    <source>
        <dbReference type="SAM" id="SignalP"/>
    </source>
</evidence>
<keyword evidence="6" id="KW-0297">G-protein coupled receptor</keyword>
<gene>
    <name evidence="11" type="ORF">NMOB1V02_LOCUS8584</name>
</gene>
<keyword evidence="7 8" id="KW-0472">Membrane</keyword>
<dbReference type="Proteomes" id="UP000678499">
    <property type="component" value="Unassembled WGS sequence"/>
</dbReference>